<name>A0AAV8XI32_9CUCU</name>
<accession>A0AAV8XI32</accession>
<reference evidence="1" key="1">
    <citation type="journal article" date="2023" name="Insect Mol. Biol.">
        <title>Genome sequencing provides insights into the evolution of gene families encoding plant cell wall-degrading enzymes in longhorned beetles.</title>
        <authorList>
            <person name="Shin N.R."/>
            <person name="Okamura Y."/>
            <person name="Kirsch R."/>
            <person name="Pauchet Y."/>
        </authorList>
    </citation>
    <scope>NUCLEOTIDE SEQUENCE</scope>
    <source>
        <strain evidence="1">AMC_N1</strain>
    </source>
</reference>
<proteinExistence type="predicted"/>
<sequence>MTHDLPDAAGRSLITNLVSDLENSFFMGPHGALSTNMDPLRLRFLQAEHGNTWEEIPLHLRRLAWFQLDGCPAHFGRNVLLLPTLSFISLHQGQTEVKDKFEYFPSVWFRTGCTAGQPGWEPGGLHTLRASSKLGFKNKVMRASTFFIAPGADTPASGPVFLLRPFLIDPGYV</sequence>
<organism evidence="1 2">
    <name type="scientific">Aromia moschata</name>
    <dbReference type="NCBI Taxonomy" id="1265417"/>
    <lineage>
        <taxon>Eukaryota</taxon>
        <taxon>Metazoa</taxon>
        <taxon>Ecdysozoa</taxon>
        <taxon>Arthropoda</taxon>
        <taxon>Hexapoda</taxon>
        <taxon>Insecta</taxon>
        <taxon>Pterygota</taxon>
        <taxon>Neoptera</taxon>
        <taxon>Endopterygota</taxon>
        <taxon>Coleoptera</taxon>
        <taxon>Polyphaga</taxon>
        <taxon>Cucujiformia</taxon>
        <taxon>Chrysomeloidea</taxon>
        <taxon>Cerambycidae</taxon>
        <taxon>Cerambycinae</taxon>
        <taxon>Callichromatini</taxon>
        <taxon>Aromia</taxon>
    </lineage>
</organism>
<gene>
    <name evidence="1" type="ORF">NQ318_011702</name>
</gene>
<keyword evidence="2" id="KW-1185">Reference proteome</keyword>
<evidence type="ECO:0000313" key="1">
    <source>
        <dbReference type="EMBL" id="KAJ8938206.1"/>
    </source>
</evidence>
<comment type="caution">
    <text evidence="1">The sequence shown here is derived from an EMBL/GenBank/DDBJ whole genome shotgun (WGS) entry which is preliminary data.</text>
</comment>
<protein>
    <submittedName>
        <fullName evidence="1">Uncharacterized protein</fullName>
    </submittedName>
</protein>
<dbReference type="Proteomes" id="UP001162162">
    <property type="component" value="Unassembled WGS sequence"/>
</dbReference>
<evidence type="ECO:0000313" key="2">
    <source>
        <dbReference type="Proteomes" id="UP001162162"/>
    </source>
</evidence>
<dbReference type="EMBL" id="JAPWTK010000578">
    <property type="protein sequence ID" value="KAJ8938206.1"/>
    <property type="molecule type" value="Genomic_DNA"/>
</dbReference>
<dbReference type="AlphaFoldDB" id="A0AAV8XI32"/>